<sequence length="100" mass="10979">MSVFFCSNVAQQLKFLPNPSGYQHTAAVQQFEHPLAYALAAPCLAIMNFLWLSQKSNITNSFGLRLVNNYSLGLLSFHIVLNVRCSGAGVQFVGVFVVIV</sequence>
<organism evidence="2 4">
    <name type="scientific">Trichinella pseudospiralis</name>
    <name type="common">Parasitic roundworm</name>
    <dbReference type="NCBI Taxonomy" id="6337"/>
    <lineage>
        <taxon>Eukaryota</taxon>
        <taxon>Metazoa</taxon>
        <taxon>Ecdysozoa</taxon>
        <taxon>Nematoda</taxon>
        <taxon>Enoplea</taxon>
        <taxon>Dorylaimia</taxon>
        <taxon>Trichinellida</taxon>
        <taxon>Trichinellidae</taxon>
        <taxon>Trichinella</taxon>
    </lineage>
</organism>
<protein>
    <submittedName>
        <fullName evidence="2">Uncharacterized protein</fullName>
    </submittedName>
</protein>
<keyword evidence="1" id="KW-0812">Transmembrane</keyword>
<accession>A0A0V0XHW5</accession>
<evidence type="ECO:0000313" key="2">
    <source>
        <dbReference type="EMBL" id="KRX87585.1"/>
    </source>
</evidence>
<gene>
    <name evidence="3" type="ORF">T4E_12017</name>
    <name evidence="2" type="ORF">T4E_1659</name>
</gene>
<feature type="transmembrane region" description="Helical" evidence="1">
    <location>
        <begin position="35"/>
        <end position="53"/>
    </location>
</feature>
<proteinExistence type="predicted"/>
<name>A0A0V0XHW5_TRIPS</name>
<dbReference type="EMBL" id="JYDU01000277">
    <property type="protein sequence ID" value="KRX87585.1"/>
    <property type="molecule type" value="Genomic_DNA"/>
</dbReference>
<dbReference type="AlphaFoldDB" id="A0A0V0XHW5"/>
<comment type="caution">
    <text evidence="2">The sequence shown here is derived from an EMBL/GenBank/DDBJ whole genome shotgun (WGS) entry which is preliminary data.</text>
</comment>
<reference evidence="2 4" key="1">
    <citation type="submission" date="2015-01" db="EMBL/GenBank/DDBJ databases">
        <title>Evolution of Trichinella species and genotypes.</title>
        <authorList>
            <person name="Korhonen P.K."/>
            <person name="Edoardo P."/>
            <person name="Giuseppe L.R."/>
            <person name="Gasser R.B."/>
        </authorList>
    </citation>
    <scope>NUCLEOTIDE SEQUENCE [LARGE SCALE GENOMIC DNA]</scope>
    <source>
        <strain evidence="2">ISS141</strain>
    </source>
</reference>
<evidence type="ECO:0000313" key="4">
    <source>
        <dbReference type="Proteomes" id="UP000054815"/>
    </source>
</evidence>
<keyword evidence="1" id="KW-0472">Membrane</keyword>
<evidence type="ECO:0000313" key="3">
    <source>
        <dbReference type="EMBL" id="KRX87586.1"/>
    </source>
</evidence>
<dbReference type="EMBL" id="JYDU01000277">
    <property type="protein sequence ID" value="KRX87586.1"/>
    <property type="molecule type" value="Genomic_DNA"/>
</dbReference>
<dbReference type="Proteomes" id="UP000054815">
    <property type="component" value="Unassembled WGS sequence"/>
</dbReference>
<keyword evidence="1" id="KW-1133">Transmembrane helix</keyword>
<evidence type="ECO:0000256" key="1">
    <source>
        <dbReference type="SAM" id="Phobius"/>
    </source>
</evidence>